<proteinExistence type="predicted"/>
<organism evidence="1">
    <name type="scientific">bioreactor metagenome</name>
    <dbReference type="NCBI Taxonomy" id="1076179"/>
    <lineage>
        <taxon>unclassified sequences</taxon>
        <taxon>metagenomes</taxon>
        <taxon>ecological metagenomes</taxon>
    </lineage>
</organism>
<gene>
    <name evidence="1" type="ORF">SDC9_18410</name>
</gene>
<dbReference type="AlphaFoldDB" id="A0A644U066"/>
<dbReference type="EMBL" id="VSSQ01000067">
    <property type="protein sequence ID" value="MPL72623.1"/>
    <property type="molecule type" value="Genomic_DNA"/>
</dbReference>
<comment type="caution">
    <text evidence="1">The sequence shown here is derived from an EMBL/GenBank/DDBJ whole genome shotgun (WGS) entry which is preliminary data.</text>
</comment>
<accession>A0A644U066</accession>
<sequence>MVAYYLGMRNIVIVGMFLFAVVFAAGCMIPAATPDPLVGTWSADDPEQFNSTSFIYDFHADGTGNAFETYEDPEEITDVYNLTWKSTGNGTYEAVTQSQLIFSADGKVFTILGDGSGTRFIGDGFIGVWTMDTPDESDGVLYEGKFTFYENKSGSFSWYYQNNATLESSYPLVWSVENGVYYYSYPDDLFTLTLGADGVLTEKWGNSFYTYTRV</sequence>
<name>A0A644U066_9ZZZZ</name>
<evidence type="ECO:0000313" key="1">
    <source>
        <dbReference type="EMBL" id="MPL72623.1"/>
    </source>
</evidence>
<reference evidence="1" key="1">
    <citation type="submission" date="2019-08" db="EMBL/GenBank/DDBJ databases">
        <authorList>
            <person name="Kucharzyk K."/>
            <person name="Murdoch R.W."/>
            <person name="Higgins S."/>
            <person name="Loffler F."/>
        </authorList>
    </citation>
    <scope>NUCLEOTIDE SEQUENCE</scope>
</reference>
<protein>
    <submittedName>
        <fullName evidence="1">Uncharacterized protein</fullName>
    </submittedName>
</protein>